<dbReference type="Proteomes" id="UP001652432">
    <property type="component" value="Unassembled WGS sequence"/>
</dbReference>
<protein>
    <submittedName>
        <fullName evidence="2">Alpha/beta hydrolase domain-containing protein</fullName>
    </submittedName>
</protein>
<evidence type="ECO:0000313" key="2">
    <source>
        <dbReference type="EMBL" id="MCU6744135.1"/>
    </source>
</evidence>
<organism evidence="2 3">
    <name type="scientific">Suilimivivens aceti</name>
    <dbReference type="NCBI Taxonomy" id="2981774"/>
    <lineage>
        <taxon>Bacteria</taxon>
        <taxon>Bacillati</taxon>
        <taxon>Bacillota</taxon>
        <taxon>Clostridia</taxon>
        <taxon>Lachnospirales</taxon>
        <taxon>Lachnospiraceae</taxon>
        <taxon>Suilimivivens</taxon>
    </lineage>
</organism>
<sequence>MKREDMIRQACRKDIILEGPVEATENSYPFDSMRHCRMPYDLEKIGYCEEEYFASGYANVYDDDNGRLVVKKEGLPYKTRLLIRKPIKEEQFSGRVYLDILNATNGYDHEDLWTRIYDWCVRNGHAYVGITSKPITVLALKTFDYERYRDLNWSNGEQVSQPVCHAYDSIPGTEEGLFWDMLSQTACRIKSKVENNLINGWNVRQLYLTGQSQSGAYLNTYVHYFDQYMKNEDGSHIYDGYMNIVGAFVARKVCQQKTLGPLTLDYQENVVSEVPYIKMSSEGDLYLFKGFGAGDDMDQHLPKNEDTEKNKSRYYEIPGSPHFDIKCPVIVSDQDVIKAGRKPHVIPSEEKQFINDFPLAYYIVGLLEKLHIWATEGIAPEVICNITRNDDGTIKRDKDGNAEGGLRSVLLEVPLASYEGCDMSAHMGVVGTMKFFDKEAIQERYKDREHYLELFNEYIEKEVKEGWLLEEDAATVKEWADRSISRILEV</sequence>
<keyword evidence="3" id="KW-1185">Reference proteome</keyword>
<dbReference type="RefSeq" id="WP_262574108.1">
    <property type="nucleotide sequence ID" value="NZ_JAOQKJ010000004.1"/>
</dbReference>
<dbReference type="Pfam" id="PF20091">
    <property type="entry name" value="Abhydrolase_10"/>
    <property type="match status" value="1"/>
</dbReference>
<keyword evidence="2" id="KW-0378">Hydrolase</keyword>
<evidence type="ECO:0000259" key="1">
    <source>
        <dbReference type="Pfam" id="PF20091"/>
    </source>
</evidence>
<gene>
    <name evidence="2" type="ORF">OCV77_06440</name>
</gene>
<reference evidence="2 3" key="1">
    <citation type="journal article" date="2021" name="ISME Commun">
        <title>Automated analysis of genomic sequences facilitates high-throughput and comprehensive description of bacteria.</title>
        <authorList>
            <person name="Hitch T.C.A."/>
        </authorList>
    </citation>
    <scope>NUCLEOTIDE SEQUENCE [LARGE SCALE GENOMIC DNA]</scope>
    <source>
        <strain evidence="2 3">Sanger_18</strain>
    </source>
</reference>
<comment type="caution">
    <text evidence="2">The sequence shown here is derived from an EMBL/GenBank/DDBJ whole genome shotgun (WGS) entry which is preliminary data.</text>
</comment>
<dbReference type="InterPro" id="IPR045394">
    <property type="entry name" value="Abhydrolase_dom"/>
</dbReference>
<proteinExistence type="predicted"/>
<accession>A0ABT2T1K8</accession>
<dbReference type="EMBL" id="JAOQKJ010000004">
    <property type="protein sequence ID" value="MCU6744135.1"/>
    <property type="molecule type" value="Genomic_DNA"/>
</dbReference>
<name>A0ABT2T1K8_9FIRM</name>
<feature type="domain" description="Alpha/beta hydrolase" evidence="1">
    <location>
        <begin position="18"/>
        <end position="476"/>
    </location>
</feature>
<dbReference type="GO" id="GO:0016787">
    <property type="term" value="F:hydrolase activity"/>
    <property type="evidence" value="ECO:0007669"/>
    <property type="project" value="UniProtKB-KW"/>
</dbReference>
<evidence type="ECO:0000313" key="3">
    <source>
        <dbReference type="Proteomes" id="UP001652432"/>
    </source>
</evidence>